<dbReference type="Proteomes" id="UP001642502">
    <property type="component" value="Unassembled WGS sequence"/>
</dbReference>
<dbReference type="EMBL" id="CAWUON010000003">
    <property type="protein sequence ID" value="CAK7263410.1"/>
    <property type="molecule type" value="Genomic_DNA"/>
</dbReference>
<evidence type="ECO:0000259" key="2">
    <source>
        <dbReference type="Pfam" id="PF24855"/>
    </source>
</evidence>
<name>A0ABP0D856_9PEZI</name>
<feature type="signal peptide" evidence="1">
    <location>
        <begin position="1"/>
        <end position="35"/>
    </location>
</feature>
<accession>A0ABP0D856</accession>
<keyword evidence="4" id="KW-1185">Reference proteome</keyword>
<reference evidence="3 4" key="1">
    <citation type="submission" date="2024-01" db="EMBL/GenBank/DDBJ databases">
        <authorList>
            <person name="Allen C."/>
            <person name="Tagirdzhanova G."/>
        </authorList>
    </citation>
    <scope>NUCLEOTIDE SEQUENCE [LARGE SCALE GENOMIC DNA]</scope>
    <source>
        <strain evidence="3 4">CBS 119000</strain>
    </source>
</reference>
<dbReference type="PANTHER" id="PTHR39460">
    <property type="entry name" value="EXPRESSED PROTEIN"/>
    <property type="match status" value="1"/>
</dbReference>
<protein>
    <recommendedName>
        <fullName evidence="2">DUF7729 domain-containing protein</fullName>
    </recommendedName>
</protein>
<gene>
    <name evidence="3" type="ORF">SEPCBS119000_000471</name>
</gene>
<proteinExistence type="predicted"/>
<keyword evidence="1" id="KW-0732">Signal</keyword>
<evidence type="ECO:0000256" key="1">
    <source>
        <dbReference type="SAM" id="SignalP"/>
    </source>
</evidence>
<evidence type="ECO:0000313" key="4">
    <source>
        <dbReference type="Proteomes" id="UP001642502"/>
    </source>
</evidence>
<dbReference type="PANTHER" id="PTHR39460:SF1">
    <property type="entry name" value="C6 TRANSCRIPTION FACTOR"/>
    <property type="match status" value="1"/>
</dbReference>
<feature type="domain" description="DUF7729" evidence="2">
    <location>
        <begin position="128"/>
        <end position="336"/>
    </location>
</feature>
<dbReference type="Pfam" id="PF24855">
    <property type="entry name" value="DUF7729"/>
    <property type="match status" value="1"/>
</dbReference>
<sequence>MASVSRHHPRTHSWRCTTYLSFVALLSTFYAPTTAATPEGMIVDSTLIIPQSSAATVDAPAAETFVRDNRIPVLRNGDWTFLSHDEAIELRKRDDALTVVTTAQETTSAVVHTETTSTDTTKTKSASPLPSFFDSSLGSNFSADSACPSFINAFLANHDFRKCYPFSLLLQGSRSFFEAEKSLVTITQVLDATCAANATFCGSYLSELAANLTDSANCGRDYSLGNPIVVQAYLGMVAYQPLYAASCLTDPGTGAYCFANAITNLTTTANAYFYYLPLNNTLPTSGSPPTCNWCLQQTMTVFWSASANRHSPIANTYLSAAQQVDTICGAKFINSTLPAATTSGALPSYRQRLPWLYLAPAISLCLIAHLALF</sequence>
<feature type="chain" id="PRO_5046141108" description="DUF7729 domain-containing protein" evidence="1">
    <location>
        <begin position="36"/>
        <end position="373"/>
    </location>
</feature>
<comment type="caution">
    <text evidence="3">The sequence shown here is derived from an EMBL/GenBank/DDBJ whole genome shotgun (WGS) entry which is preliminary data.</text>
</comment>
<evidence type="ECO:0000313" key="3">
    <source>
        <dbReference type="EMBL" id="CAK7263410.1"/>
    </source>
</evidence>
<organism evidence="3 4">
    <name type="scientific">Sporothrix epigloea</name>
    <dbReference type="NCBI Taxonomy" id="1892477"/>
    <lineage>
        <taxon>Eukaryota</taxon>
        <taxon>Fungi</taxon>
        <taxon>Dikarya</taxon>
        <taxon>Ascomycota</taxon>
        <taxon>Pezizomycotina</taxon>
        <taxon>Sordariomycetes</taxon>
        <taxon>Sordariomycetidae</taxon>
        <taxon>Ophiostomatales</taxon>
        <taxon>Ophiostomataceae</taxon>
        <taxon>Sporothrix</taxon>
    </lineage>
</organism>
<dbReference type="InterPro" id="IPR056146">
    <property type="entry name" value="DUF7729"/>
</dbReference>